<evidence type="ECO:0000256" key="2">
    <source>
        <dbReference type="ARBA" id="ARBA00022487"/>
    </source>
</evidence>
<evidence type="ECO:0000313" key="8">
    <source>
        <dbReference type="Proteomes" id="UP001321473"/>
    </source>
</evidence>
<dbReference type="Pfam" id="PF00135">
    <property type="entry name" value="COesterase"/>
    <property type="match status" value="1"/>
</dbReference>
<evidence type="ECO:0000313" key="7">
    <source>
        <dbReference type="EMBL" id="KAK8775753.1"/>
    </source>
</evidence>
<evidence type="ECO:0000256" key="1">
    <source>
        <dbReference type="ARBA" id="ARBA00005964"/>
    </source>
</evidence>
<keyword evidence="2" id="KW-0719">Serine esterase</keyword>
<dbReference type="GO" id="GO:0005615">
    <property type="term" value="C:extracellular space"/>
    <property type="evidence" value="ECO:0007669"/>
    <property type="project" value="TreeGrafter"/>
</dbReference>
<name>A0AAQ4EMT7_AMBAM</name>
<sequence>MSGKAGCKLDWTPFPRRPIEQTNSEDDCLYLNVWQPLDELREDYSCGACGRPPLPAVVVLHGGLFQYGGGGGPYAFYDGKYLAAAWNAVVVVPAYRVGVFGFLNAALPEAPGNVGIRDQIAALQWVRANVHLFGASPSQVTLLGHEAGAASVGYHLLSNRSAEYFQRAVLMAGSPYAPYPNNSGSAAEENVRELARTLRCPDSSAGRAAVACLRSRSVRATLEAADGAGLEFGPSFLSPEGRPTKEVPASLNNGEIGERKEPFPADIDGLCEAHQHPAT</sequence>
<dbReference type="SUPFAM" id="SSF53474">
    <property type="entry name" value="alpha/beta-Hydrolases"/>
    <property type="match status" value="1"/>
</dbReference>
<reference evidence="7 8" key="1">
    <citation type="journal article" date="2023" name="Arcadia Sci">
        <title>De novo assembly of a long-read Amblyomma americanum tick genome.</title>
        <authorList>
            <person name="Chou S."/>
            <person name="Poskanzer K.E."/>
            <person name="Rollins M."/>
            <person name="Thuy-Boun P.S."/>
        </authorList>
    </citation>
    <scope>NUCLEOTIDE SEQUENCE [LARGE SCALE GENOMIC DNA]</scope>
    <source>
        <strain evidence="7">F_SG_1</strain>
        <tissue evidence="7">Salivary glands</tissue>
    </source>
</reference>
<dbReference type="GO" id="GO:0006581">
    <property type="term" value="P:acetylcholine catabolic process"/>
    <property type="evidence" value="ECO:0007669"/>
    <property type="project" value="TreeGrafter"/>
</dbReference>
<evidence type="ECO:0000256" key="3">
    <source>
        <dbReference type="ARBA" id="ARBA00022801"/>
    </source>
</evidence>
<keyword evidence="3" id="KW-0378">Hydrolase</keyword>
<comment type="caution">
    <text evidence="7">The sequence shown here is derived from an EMBL/GenBank/DDBJ whole genome shotgun (WGS) entry which is preliminary data.</text>
</comment>
<comment type="similarity">
    <text evidence="1">Belongs to the type-B carboxylesterase/lipase family.</text>
</comment>
<evidence type="ECO:0000256" key="4">
    <source>
        <dbReference type="ARBA" id="ARBA00023180"/>
    </source>
</evidence>
<dbReference type="InterPro" id="IPR019819">
    <property type="entry name" value="Carboxylesterase_B_CS"/>
</dbReference>
<dbReference type="PANTHER" id="PTHR43918:SF4">
    <property type="entry name" value="CARBOXYLIC ESTER HYDROLASE"/>
    <property type="match status" value="1"/>
</dbReference>
<evidence type="ECO:0000256" key="5">
    <source>
        <dbReference type="SAM" id="MobiDB-lite"/>
    </source>
</evidence>
<organism evidence="7 8">
    <name type="scientific">Amblyomma americanum</name>
    <name type="common">Lone star tick</name>
    <dbReference type="NCBI Taxonomy" id="6943"/>
    <lineage>
        <taxon>Eukaryota</taxon>
        <taxon>Metazoa</taxon>
        <taxon>Ecdysozoa</taxon>
        <taxon>Arthropoda</taxon>
        <taxon>Chelicerata</taxon>
        <taxon>Arachnida</taxon>
        <taxon>Acari</taxon>
        <taxon>Parasitiformes</taxon>
        <taxon>Ixodida</taxon>
        <taxon>Ixodoidea</taxon>
        <taxon>Ixodidae</taxon>
        <taxon>Amblyomminae</taxon>
        <taxon>Amblyomma</taxon>
    </lineage>
</organism>
<dbReference type="InterPro" id="IPR029058">
    <property type="entry name" value="AB_hydrolase_fold"/>
</dbReference>
<dbReference type="InterPro" id="IPR050654">
    <property type="entry name" value="AChE-related_enzymes"/>
</dbReference>
<dbReference type="Gene3D" id="3.40.50.1820">
    <property type="entry name" value="alpha/beta hydrolase"/>
    <property type="match status" value="1"/>
</dbReference>
<dbReference type="GO" id="GO:0019695">
    <property type="term" value="P:choline metabolic process"/>
    <property type="evidence" value="ECO:0007669"/>
    <property type="project" value="TreeGrafter"/>
</dbReference>
<proteinExistence type="inferred from homology"/>
<accession>A0AAQ4EMT7</accession>
<dbReference type="PROSITE" id="PS00941">
    <property type="entry name" value="CARBOXYLESTERASE_B_2"/>
    <property type="match status" value="1"/>
</dbReference>
<dbReference type="Proteomes" id="UP001321473">
    <property type="component" value="Unassembled WGS sequence"/>
</dbReference>
<protein>
    <recommendedName>
        <fullName evidence="6">Carboxylesterase type B domain-containing protein</fullName>
    </recommendedName>
</protein>
<evidence type="ECO:0000259" key="6">
    <source>
        <dbReference type="Pfam" id="PF00135"/>
    </source>
</evidence>
<dbReference type="GO" id="GO:0003990">
    <property type="term" value="F:acetylcholinesterase activity"/>
    <property type="evidence" value="ECO:0007669"/>
    <property type="project" value="TreeGrafter"/>
</dbReference>
<dbReference type="GO" id="GO:0005886">
    <property type="term" value="C:plasma membrane"/>
    <property type="evidence" value="ECO:0007669"/>
    <property type="project" value="TreeGrafter"/>
</dbReference>
<dbReference type="PANTHER" id="PTHR43918">
    <property type="entry name" value="ACETYLCHOLINESTERASE"/>
    <property type="match status" value="1"/>
</dbReference>
<keyword evidence="8" id="KW-1185">Reference proteome</keyword>
<dbReference type="AlphaFoldDB" id="A0AAQ4EMT7"/>
<feature type="domain" description="Carboxylesterase type B" evidence="6">
    <location>
        <begin position="20"/>
        <end position="227"/>
    </location>
</feature>
<feature type="region of interest" description="Disordered" evidence="5">
    <location>
        <begin position="234"/>
        <end position="265"/>
    </location>
</feature>
<dbReference type="InterPro" id="IPR002018">
    <property type="entry name" value="CarbesteraseB"/>
</dbReference>
<keyword evidence="4" id="KW-0325">Glycoprotein</keyword>
<dbReference type="EMBL" id="JARKHS020013765">
    <property type="protein sequence ID" value="KAK8775753.1"/>
    <property type="molecule type" value="Genomic_DNA"/>
</dbReference>
<gene>
    <name evidence="7" type="ORF">V5799_030904</name>
</gene>